<sequence>MADSVNDFIAGWIGGAAGIIVGSPLDVLKARLQAPTITNKQHSIGSESLNRMGSWQTLKNMVQSEGLGSMFKGVLSPVVGLAGLNALLFVSYGSIIRYFESQYIAYPSPHTEPFEPSLFQVYLAGAGAGIACFFFSTPTDLIKIQAQMTKIPKTTLEVTKEIYARNGLKGFYQGGVITMIRDAPSYGIYFWAYESMKRVLQVNSGDDAWKLLLAGGVAGTVSWASIYPIDVVKSRLQMQHKHNNENTRILIDRPYASIKDCVVRSYKAEGAGVFFRGLWPTLLRGFPVNAVTFYIYEIVMDLLK</sequence>
<comment type="subcellular location">
    <subcellularLocation>
        <location evidence="1">Mitochondrion membrane</location>
        <topology evidence="1">Multi-pass membrane protein</topology>
    </subcellularLocation>
</comment>
<feature type="repeat" description="Solcar" evidence="9">
    <location>
        <begin position="2"/>
        <end position="98"/>
    </location>
</feature>
<organism evidence="12 13">
    <name type="scientific">Mucor plumbeus</name>
    <dbReference type="NCBI Taxonomy" id="97098"/>
    <lineage>
        <taxon>Eukaryota</taxon>
        <taxon>Fungi</taxon>
        <taxon>Fungi incertae sedis</taxon>
        <taxon>Mucoromycota</taxon>
        <taxon>Mucoromycotina</taxon>
        <taxon>Mucoromycetes</taxon>
        <taxon>Mucorales</taxon>
        <taxon>Mucorineae</taxon>
        <taxon>Mucoraceae</taxon>
        <taxon>Mucor</taxon>
    </lineage>
</organism>
<dbReference type="GO" id="GO:0022857">
    <property type="term" value="F:transmembrane transporter activity"/>
    <property type="evidence" value="ECO:0007669"/>
    <property type="project" value="TreeGrafter"/>
</dbReference>
<proteinExistence type="inferred from homology"/>
<keyword evidence="4 9" id="KW-0812">Transmembrane</keyword>
<evidence type="ECO:0000256" key="1">
    <source>
        <dbReference type="ARBA" id="ARBA00004225"/>
    </source>
</evidence>
<evidence type="ECO:0000313" key="13">
    <source>
        <dbReference type="Proteomes" id="UP000650833"/>
    </source>
</evidence>
<dbReference type="SUPFAM" id="SSF103506">
    <property type="entry name" value="Mitochondrial carrier"/>
    <property type="match status" value="1"/>
</dbReference>
<feature type="transmembrane region" description="Helical" evidence="11">
    <location>
        <begin position="119"/>
        <end position="142"/>
    </location>
</feature>
<keyword evidence="3 10" id="KW-0813">Transport</keyword>
<evidence type="ECO:0000313" key="12">
    <source>
        <dbReference type="EMBL" id="KAG2194707.1"/>
    </source>
</evidence>
<evidence type="ECO:0000256" key="9">
    <source>
        <dbReference type="PROSITE-ProRule" id="PRU00282"/>
    </source>
</evidence>
<dbReference type="PRINTS" id="PR00926">
    <property type="entry name" value="MITOCARRIER"/>
</dbReference>
<evidence type="ECO:0000256" key="11">
    <source>
        <dbReference type="SAM" id="Phobius"/>
    </source>
</evidence>
<dbReference type="PROSITE" id="PS50920">
    <property type="entry name" value="SOLCAR"/>
    <property type="match status" value="3"/>
</dbReference>
<dbReference type="InterPro" id="IPR018108">
    <property type="entry name" value="MCP_transmembrane"/>
</dbReference>
<comment type="similarity">
    <text evidence="2 10">Belongs to the mitochondrial carrier (TC 2.A.29) family.</text>
</comment>
<keyword evidence="7" id="KW-0496">Mitochondrion</keyword>
<keyword evidence="5" id="KW-0677">Repeat</keyword>
<evidence type="ECO:0000256" key="10">
    <source>
        <dbReference type="RuleBase" id="RU000488"/>
    </source>
</evidence>
<evidence type="ECO:0000256" key="3">
    <source>
        <dbReference type="ARBA" id="ARBA00022448"/>
    </source>
</evidence>
<dbReference type="InterPro" id="IPR023395">
    <property type="entry name" value="MCP_dom_sf"/>
</dbReference>
<evidence type="ECO:0000256" key="4">
    <source>
        <dbReference type="ARBA" id="ARBA00022692"/>
    </source>
</evidence>
<evidence type="ECO:0008006" key="14">
    <source>
        <dbReference type="Google" id="ProtNLM"/>
    </source>
</evidence>
<comment type="caution">
    <text evidence="12">The sequence shown here is derived from an EMBL/GenBank/DDBJ whole genome shotgun (WGS) entry which is preliminary data.</text>
</comment>
<gene>
    <name evidence="12" type="ORF">INT46_001953</name>
</gene>
<feature type="transmembrane region" description="Helical" evidence="11">
    <location>
        <begin position="78"/>
        <end position="99"/>
    </location>
</feature>
<dbReference type="Proteomes" id="UP000650833">
    <property type="component" value="Unassembled WGS sequence"/>
</dbReference>
<evidence type="ECO:0000256" key="6">
    <source>
        <dbReference type="ARBA" id="ARBA00022989"/>
    </source>
</evidence>
<protein>
    <recommendedName>
        <fullName evidence="14">Mitochondrial carrier protein</fullName>
    </recommendedName>
</protein>
<dbReference type="GO" id="GO:0031966">
    <property type="term" value="C:mitochondrial membrane"/>
    <property type="evidence" value="ECO:0007669"/>
    <property type="project" value="UniProtKB-SubCell"/>
</dbReference>
<dbReference type="PANTHER" id="PTHR45624:SF10">
    <property type="entry name" value="SLC (SOLUTE CARRIER) HOMOLOG"/>
    <property type="match status" value="1"/>
</dbReference>
<evidence type="ECO:0000256" key="7">
    <source>
        <dbReference type="ARBA" id="ARBA00023128"/>
    </source>
</evidence>
<dbReference type="Pfam" id="PF00153">
    <property type="entry name" value="Mito_carr"/>
    <property type="match status" value="3"/>
</dbReference>
<accession>A0A8H7UUN2</accession>
<evidence type="ECO:0000256" key="5">
    <source>
        <dbReference type="ARBA" id="ARBA00022737"/>
    </source>
</evidence>
<keyword evidence="6 11" id="KW-1133">Transmembrane helix</keyword>
<reference evidence="12" key="1">
    <citation type="submission" date="2020-12" db="EMBL/GenBank/DDBJ databases">
        <title>Metabolic potential, ecology and presence of endohyphal bacteria is reflected in genomic diversity of Mucoromycotina.</title>
        <authorList>
            <person name="Muszewska A."/>
            <person name="Okrasinska A."/>
            <person name="Steczkiewicz K."/>
            <person name="Drgas O."/>
            <person name="Orlowska M."/>
            <person name="Perlinska-Lenart U."/>
            <person name="Aleksandrzak-Piekarczyk T."/>
            <person name="Szatraj K."/>
            <person name="Zielenkiewicz U."/>
            <person name="Pilsyk S."/>
            <person name="Malc E."/>
            <person name="Mieczkowski P."/>
            <person name="Kruszewska J.S."/>
            <person name="Biernat P."/>
            <person name="Pawlowska J."/>
        </authorList>
    </citation>
    <scope>NUCLEOTIDE SEQUENCE</scope>
    <source>
        <strain evidence="12">CBS 226.32</strain>
    </source>
</reference>
<keyword evidence="13" id="KW-1185">Reference proteome</keyword>
<name>A0A8H7UUN2_9FUNG</name>
<dbReference type="OrthoDB" id="193856at2759"/>
<evidence type="ECO:0000256" key="2">
    <source>
        <dbReference type="ARBA" id="ARBA00006375"/>
    </source>
</evidence>
<dbReference type="EMBL" id="JAEPRC010000569">
    <property type="protein sequence ID" value="KAG2194707.1"/>
    <property type="molecule type" value="Genomic_DNA"/>
</dbReference>
<evidence type="ECO:0000256" key="8">
    <source>
        <dbReference type="ARBA" id="ARBA00023136"/>
    </source>
</evidence>
<dbReference type="PANTHER" id="PTHR45624">
    <property type="entry name" value="MITOCHONDRIAL BASIC AMINO ACIDS TRANSPORTER-RELATED"/>
    <property type="match status" value="1"/>
</dbReference>
<dbReference type="InterPro" id="IPR050567">
    <property type="entry name" value="Mitochondrial_Carrier"/>
</dbReference>
<dbReference type="AlphaFoldDB" id="A0A8H7UUN2"/>
<dbReference type="InterPro" id="IPR002067">
    <property type="entry name" value="MCP"/>
</dbReference>
<keyword evidence="8 9" id="KW-0472">Membrane</keyword>
<feature type="repeat" description="Solcar" evidence="9">
    <location>
        <begin position="116"/>
        <end position="199"/>
    </location>
</feature>
<dbReference type="Gene3D" id="1.50.40.10">
    <property type="entry name" value="Mitochondrial carrier domain"/>
    <property type="match status" value="1"/>
</dbReference>
<feature type="repeat" description="Solcar" evidence="9">
    <location>
        <begin position="206"/>
        <end position="302"/>
    </location>
</feature>